<protein>
    <recommendedName>
        <fullName evidence="3">Hyaluronidase</fullName>
        <ecNumber evidence="3">3.2.1.35</ecNumber>
    </recommendedName>
</protein>
<evidence type="ECO:0000313" key="5">
    <source>
        <dbReference type="EMBL" id="VDM70588.1"/>
    </source>
</evidence>
<dbReference type="EC" id="3.2.1.35" evidence="3"/>
<dbReference type="InterPro" id="IPR018155">
    <property type="entry name" value="Hyaluronidase"/>
</dbReference>
<comment type="catalytic activity">
    <reaction evidence="3">
        <text>Random hydrolysis of (1-&gt;4)-linkages between N-acetyl-beta-D-glucosamine and D-glucuronate residues in hyaluronate.</text>
        <dbReference type="EC" id="3.2.1.35"/>
    </reaction>
</comment>
<dbReference type="PANTHER" id="PTHR11769:SF35">
    <property type="entry name" value="HYALURONIDASE"/>
    <property type="match status" value="1"/>
</dbReference>
<evidence type="ECO:0000256" key="3">
    <source>
        <dbReference type="RuleBase" id="RU610713"/>
    </source>
</evidence>
<keyword evidence="4" id="KW-0732">Signal</keyword>
<dbReference type="GO" id="GO:0030214">
    <property type="term" value="P:hyaluronan catabolic process"/>
    <property type="evidence" value="ECO:0007669"/>
    <property type="project" value="TreeGrafter"/>
</dbReference>
<dbReference type="InterPro" id="IPR017853">
    <property type="entry name" value="GH"/>
</dbReference>
<dbReference type="Proteomes" id="UP000270094">
    <property type="component" value="Unassembled WGS sequence"/>
</dbReference>
<dbReference type="EMBL" id="UYYB01016746">
    <property type="protein sequence ID" value="VDM70588.1"/>
    <property type="molecule type" value="Genomic_DNA"/>
</dbReference>
<organism evidence="5 6">
    <name type="scientific">Strongylus vulgaris</name>
    <name type="common">Blood worm</name>
    <dbReference type="NCBI Taxonomy" id="40348"/>
    <lineage>
        <taxon>Eukaryota</taxon>
        <taxon>Metazoa</taxon>
        <taxon>Ecdysozoa</taxon>
        <taxon>Nematoda</taxon>
        <taxon>Chromadorea</taxon>
        <taxon>Rhabditida</taxon>
        <taxon>Rhabditina</taxon>
        <taxon>Rhabditomorpha</taxon>
        <taxon>Strongyloidea</taxon>
        <taxon>Strongylidae</taxon>
        <taxon>Strongylus</taxon>
    </lineage>
</organism>
<keyword evidence="3" id="KW-0326">Glycosidase</keyword>
<dbReference type="SUPFAM" id="SSF51445">
    <property type="entry name" value="(Trans)glycosidases"/>
    <property type="match status" value="1"/>
</dbReference>
<feature type="chain" id="PRO_5017941826" description="Hyaluronidase" evidence="4">
    <location>
        <begin position="21"/>
        <end position="172"/>
    </location>
</feature>
<keyword evidence="3" id="KW-0378">Hydrolase</keyword>
<dbReference type="AlphaFoldDB" id="A0A3P7KSP8"/>
<dbReference type="PANTHER" id="PTHR11769">
    <property type="entry name" value="HYALURONIDASE"/>
    <property type="match status" value="1"/>
</dbReference>
<dbReference type="InterPro" id="IPR013785">
    <property type="entry name" value="Aldolase_TIM"/>
</dbReference>
<sequence length="172" mass="19949">MTLCITLTLLTITLPRLLVGLDVYWNFPAEQCQNNSTHHINFQTYKIKENTNYTFQGDKIVIFYESKFGLYPYYKKYNASQPINGGLPQKCSLDAHLAEVEKNITNLIPNEEFDGLAVIDLEEWRPRYNQNDWGAKQVFQNQSILLAKELHPGLKDQEIKKTAEEEFNKASE</sequence>
<evidence type="ECO:0000256" key="2">
    <source>
        <dbReference type="ARBA" id="ARBA00023157"/>
    </source>
</evidence>
<evidence type="ECO:0000313" key="6">
    <source>
        <dbReference type="Proteomes" id="UP000270094"/>
    </source>
</evidence>
<keyword evidence="2" id="KW-1015">Disulfide bond</keyword>
<dbReference type="GO" id="GO:0004415">
    <property type="term" value="F:hyalurononglucosaminidase activity"/>
    <property type="evidence" value="ECO:0007669"/>
    <property type="project" value="UniProtKB-UniRule"/>
</dbReference>
<gene>
    <name evidence="5" type="ORF">SVUK_LOCUS5586</name>
</gene>
<feature type="signal peptide" evidence="4">
    <location>
        <begin position="1"/>
        <end position="20"/>
    </location>
</feature>
<dbReference type="OrthoDB" id="5796153at2759"/>
<dbReference type="Gene3D" id="3.20.20.70">
    <property type="entry name" value="Aldolase class I"/>
    <property type="match status" value="1"/>
</dbReference>
<keyword evidence="6" id="KW-1185">Reference proteome</keyword>
<evidence type="ECO:0000256" key="1">
    <source>
        <dbReference type="ARBA" id="ARBA00008871"/>
    </source>
</evidence>
<proteinExistence type="inferred from homology"/>
<dbReference type="Pfam" id="PF01630">
    <property type="entry name" value="Glyco_hydro_56"/>
    <property type="match status" value="1"/>
</dbReference>
<comment type="similarity">
    <text evidence="1 3">Belongs to the glycosyl hydrolase 56 family.</text>
</comment>
<dbReference type="PRINTS" id="PR00846">
    <property type="entry name" value="GLHYDRLASE56"/>
</dbReference>
<name>A0A3P7KSP8_STRVU</name>
<dbReference type="GO" id="GO:0005975">
    <property type="term" value="P:carbohydrate metabolic process"/>
    <property type="evidence" value="ECO:0007669"/>
    <property type="project" value="InterPro"/>
</dbReference>
<reference evidence="5 6" key="1">
    <citation type="submission" date="2018-11" db="EMBL/GenBank/DDBJ databases">
        <authorList>
            <consortium name="Pathogen Informatics"/>
        </authorList>
    </citation>
    <scope>NUCLEOTIDE SEQUENCE [LARGE SCALE GENOMIC DNA]</scope>
</reference>
<evidence type="ECO:0000256" key="4">
    <source>
        <dbReference type="SAM" id="SignalP"/>
    </source>
</evidence>
<accession>A0A3P7KSP8</accession>